<comment type="caution">
    <text evidence="2">The sequence shown here is derived from an EMBL/GenBank/DDBJ whole genome shotgun (WGS) entry which is preliminary data.</text>
</comment>
<dbReference type="AlphaFoldDB" id="A0A840L9R9"/>
<evidence type="ECO:0000313" key="3">
    <source>
        <dbReference type="Proteomes" id="UP000562027"/>
    </source>
</evidence>
<feature type="chain" id="PRO_5032340051" description="Lipoprotein" evidence="1">
    <location>
        <begin position="31"/>
        <end position="192"/>
    </location>
</feature>
<name>A0A840L9R9_9BURK</name>
<organism evidence="2 3">
    <name type="scientific">Roseateles oligotrophus</name>
    <dbReference type="NCBI Taxonomy" id="1769250"/>
    <lineage>
        <taxon>Bacteria</taxon>
        <taxon>Pseudomonadati</taxon>
        <taxon>Pseudomonadota</taxon>
        <taxon>Betaproteobacteria</taxon>
        <taxon>Burkholderiales</taxon>
        <taxon>Sphaerotilaceae</taxon>
        <taxon>Roseateles</taxon>
    </lineage>
</organism>
<dbReference type="Proteomes" id="UP000562027">
    <property type="component" value="Unassembled WGS sequence"/>
</dbReference>
<reference evidence="2 3" key="1">
    <citation type="submission" date="2020-08" db="EMBL/GenBank/DDBJ databases">
        <title>Functional genomics of gut bacteria from endangered species of beetles.</title>
        <authorList>
            <person name="Carlos-Shanley C."/>
        </authorList>
    </citation>
    <scope>NUCLEOTIDE SEQUENCE [LARGE SCALE GENOMIC DNA]</scope>
    <source>
        <strain evidence="2 3">S00239</strain>
    </source>
</reference>
<evidence type="ECO:0008006" key="4">
    <source>
        <dbReference type="Google" id="ProtNLM"/>
    </source>
</evidence>
<evidence type="ECO:0000313" key="2">
    <source>
        <dbReference type="EMBL" id="MBB4842869.1"/>
    </source>
</evidence>
<gene>
    <name evidence="2" type="ORF">HNP55_001384</name>
</gene>
<accession>A0A840L9R9</accession>
<keyword evidence="1" id="KW-0732">Signal</keyword>
<feature type="signal peptide" evidence="1">
    <location>
        <begin position="1"/>
        <end position="30"/>
    </location>
</feature>
<evidence type="ECO:0000256" key="1">
    <source>
        <dbReference type="SAM" id="SignalP"/>
    </source>
</evidence>
<dbReference type="EMBL" id="JACHLP010000002">
    <property type="protein sequence ID" value="MBB4842869.1"/>
    <property type="molecule type" value="Genomic_DNA"/>
</dbReference>
<protein>
    <recommendedName>
        <fullName evidence="4">Lipoprotein</fullName>
    </recommendedName>
</protein>
<sequence>MKTAACRSALPLLALLSLLTLGGCGTPADAPGMRLDAAETLQLRSWVPQGLKAQVLLASVSGGQPTGMFWGSKISNPALREAVDESLRGLGLVPSAPGTAGTGRYRLNVKLVEIEQPMVGLDIKVAVTLEYSLLDTESEDRVAYQRRLRTLHTANFSEAMLDPNARTRIASEAAVRKSVNAMVREWMVMSWH</sequence>
<dbReference type="PROSITE" id="PS51257">
    <property type="entry name" value="PROKAR_LIPOPROTEIN"/>
    <property type="match status" value="1"/>
</dbReference>
<dbReference type="RefSeq" id="WP_184297560.1">
    <property type="nucleotide sequence ID" value="NZ_JACHLP010000002.1"/>
</dbReference>
<proteinExistence type="predicted"/>
<keyword evidence="3" id="KW-1185">Reference proteome</keyword>